<feature type="domain" description="Methyltransferase" evidence="1">
    <location>
        <begin position="42"/>
        <end position="133"/>
    </location>
</feature>
<dbReference type="SUPFAM" id="SSF53335">
    <property type="entry name" value="S-adenosyl-L-methionine-dependent methyltransferases"/>
    <property type="match status" value="1"/>
</dbReference>
<dbReference type="InterPro" id="IPR029063">
    <property type="entry name" value="SAM-dependent_MTases_sf"/>
</dbReference>
<dbReference type="GO" id="GO:0008168">
    <property type="term" value="F:methyltransferase activity"/>
    <property type="evidence" value="ECO:0007669"/>
    <property type="project" value="UniProtKB-KW"/>
</dbReference>
<evidence type="ECO:0000259" key="1">
    <source>
        <dbReference type="Pfam" id="PF13649"/>
    </source>
</evidence>
<dbReference type="EMBL" id="JAQHXR010000004">
    <property type="protein sequence ID" value="MDA3969373.1"/>
    <property type="molecule type" value="Genomic_DNA"/>
</dbReference>
<accession>A0ABT4VF88</accession>
<keyword evidence="2" id="KW-0808">Transferase</keyword>
<evidence type="ECO:0000313" key="3">
    <source>
        <dbReference type="Proteomes" id="UP001210261"/>
    </source>
</evidence>
<organism evidence="2 3">
    <name type="scientific">Helicobacter ibis</name>
    <dbReference type="NCBI Taxonomy" id="2962633"/>
    <lineage>
        <taxon>Bacteria</taxon>
        <taxon>Pseudomonadati</taxon>
        <taxon>Campylobacterota</taxon>
        <taxon>Epsilonproteobacteria</taxon>
        <taxon>Campylobacterales</taxon>
        <taxon>Helicobacteraceae</taxon>
        <taxon>Helicobacter</taxon>
    </lineage>
</organism>
<dbReference type="Pfam" id="PF13649">
    <property type="entry name" value="Methyltransf_25"/>
    <property type="match status" value="1"/>
</dbReference>
<protein>
    <submittedName>
        <fullName evidence="2">Class I SAM-dependent methyltransferase</fullName>
    </submittedName>
</protein>
<dbReference type="Gene3D" id="3.40.50.150">
    <property type="entry name" value="Vaccinia Virus protein VP39"/>
    <property type="match status" value="1"/>
</dbReference>
<sequence length="250" mass="29135">MIENKVNHYGNLCVEMYEILHENAMEDELKFYLSYAKKDSKILEPLCGSGRFLIPFMQLGFDICGVDASKEMLHKLYLKAPNAKVIESDIYEFNSKQKFDYIFIPSGSISLFTDIVYCKKILNKLKQMLSLGGKLVFAVDTILTKNLNNNEYKISASVKTKEGFDLILKNKSFYDERSHVQFYPSIYELYDGDVLLKSEYMDFRIYLYEYGEMDLYLQDIGFSEINAYSSFDKKIAINNNSEIFLYECCI</sequence>
<dbReference type="InterPro" id="IPR041698">
    <property type="entry name" value="Methyltransf_25"/>
</dbReference>
<dbReference type="Gene3D" id="2.20.25.110">
    <property type="entry name" value="S-adenosyl-L-methionine-dependent methyltransferases"/>
    <property type="match status" value="1"/>
</dbReference>
<dbReference type="CDD" id="cd02440">
    <property type="entry name" value="AdoMet_MTases"/>
    <property type="match status" value="1"/>
</dbReference>
<gene>
    <name evidence="2" type="ORF">PF021_06770</name>
</gene>
<keyword evidence="3" id="KW-1185">Reference proteome</keyword>
<evidence type="ECO:0000313" key="2">
    <source>
        <dbReference type="EMBL" id="MDA3969373.1"/>
    </source>
</evidence>
<dbReference type="Proteomes" id="UP001210261">
    <property type="component" value="Unassembled WGS sequence"/>
</dbReference>
<comment type="caution">
    <text evidence="2">The sequence shown here is derived from an EMBL/GenBank/DDBJ whole genome shotgun (WGS) entry which is preliminary data.</text>
</comment>
<dbReference type="RefSeq" id="WP_271021725.1">
    <property type="nucleotide sequence ID" value="NZ_JAQHXR010000004.1"/>
</dbReference>
<keyword evidence="2" id="KW-0489">Methyltransferase</keyword>
<proteinExistence type="predicted"/>
<reference evidence="2 3" key="1">
    <citation type="submission" date="2023-01" db="EMBL/GenBank/DDBJ databases">
        <title>Description of Helicobacter ibis sp. nov. isolated from faecal droppings of black-faced ibis (Theristicus melanopis).</title>
        <authorList>
            <person name="Lopez-Cantillo M."/>
            <person name="Vidal-Veuthey B."/>
            <person name="Mella A."/>
            <person name="De La Haba R."/>
            <person name="Collado L."/>
        </authorList>
    </citation>
    <scope>NUCLEOTIDE SEQUENCE [LARGE SCALE GENOMIC DNA]</scope>
    <source>
        <strain evidence="2 3">A82</strain>
    </source>
</reference>
<name>A0ABT4VF88_9HELI</name>
<dbReference type="GO" id="GO:0032259">
    <property type="term" value="P:methylation"/>
    <property type="evidence" value="ECO:0007669"/>
    <property type="project" value="UniProtKB-KW"/>
</dbReference>